<feature type="region of interest" description="Disordered" evidence="1">
    <location>
        <begin position="792"/>
        <end position="831"/>
    </location>
</feature>
<protein>
    <submittedName>
        <fullName evidence="2">Uncharacterized protein</fullName>
    </submittedName>
</protein>
<feature type="compositionally biased region" description="Basic and acidic residues" evidence="1">
    <location>
        <begin position="548"/>
        <end position="560"/>
    </location>
</feature>
<reference evidence="2" key="1">
    <citation type="submission" date="2022-06" db="EMBL/GenBank/DDBJ databases">
        <title>Genome Sequence of Candolleomyces eurysporus.</title>
        <authorList>
            <person name="Buettner E."/>
        </authorList>
    </citation>
    <scope>NUCLEOTIDE SEQUENCE</scope>
    <source>
        <strain evidence="2">VTCC 930004</strain>
    </source>
</reference>
<feature type="compositionally biased region" description="Pro residues" evidence="1">
    <location>
        <begin position="348"/>
        <end position="365"/>
    </location>
</feature>
<sequence length="867" mass="95072">MEHEDEFIADSEEELMDTGLDGGFRSWDSEISAFAKDRGHERMQDPEPNNVSSISEFTAQPNTAALDTISTFTTPSVKPPRPRPRPIPPKKKAAEPAPTESSGISSFSFLDRLPAPASANQPAMEGISFDLPMSSIADRAKTRQRKPPALYAAVQWEDEEDFIPAATGNQPKLSSAKGKGKAKESNDVIELTDEEDELNIQQKEPSSSKSKPKPLSPQPDLQPVSEPAEKPRPKPRPRPRKPKAAANDDKLSDIRSTPAIPPPDTDMVSSQVGRNVPPHPFFPSSLPPSDPPLPTSQPNADFFELPRIETLPQANSDPHGPGDLPSSNPQTRRSEIDQLFSEDEELWGPPPPPPVDPKALPPPPTFFAGSSSLMPQDDRIQPSAPPQREIFDLTTFPTQLPARNAETTQTKPKRKKKVVDPDDEDEDWGAPSSKAKEKKKPAKKREKAAKKGVESVGQVEVVITSKPPTSMATEPLPHQPPASSGKGDKDKGKSKKKAKGKDGSGSSKKAEEAKDVFKSKETIEDSDEDPLLEPLRPSETSTVVNTSSEKDIFQEPRYEGGELLEPLSPLPEDMVDDVPRKEPARKKRKTLVVDDDEDFDETSRVQETPSKRRKKAKDAGKDSKTSSDKAVEEKESSPQPSKKKKGKAKATLVVSDEEEVEDVSKPGAAGGSEKDEDQAVLKVSSLPTRSPSIQLTGGKQENVEPVRQDNRDQTPKPPSSINASTPKPQGGSQMHKRNSLAFRARSTPMSELIKRVNSLPNSPFPPASSSRVPTIAKTATAYSPYLKSSRSLLSKIAPLHPNRRTPPPPPPPPPPKKKTKKELEREERWEEEMIESVGGIETWAAMSDMERKDMRRAKMDMEMGGWD</sequence>
<keyword evidence="3" id="KW-1185">Reference proteome</keyword>
<feature type="region of interest" description="Disordered" evidence="1">
    <location>
        <begin position="162"/>
        <end position="773"/>
    </location>
</feature>
<feature type="region of interest" description="Disordered" evidence="1">
    <location>
        <begin position="1"/>
        <end position="23"/>
    </location>
</feature>
<feature type="compositionally biased region" description="Acidic residues" evidence="1">
    <location>
        <begin position="1"/>
        <end position="16"/>
    </location>
</feature>
<dbReference type="Proteomes" id="UP001140091">
    <property type="component" value="Unassembled WGS sequence"/>
</dbReference>
<evidence type="ECO:0000313" key="3">
    <source>
        <dbReference type="Proteomes" id="UP001140091"/>
    </source>
</evidence>
<evidence type="ECO:0000256" key="1">
    <source>
        <dbReference type="SAM" id="MobiDB-lite"/>
    </source>
</evidence>
<gene>
    <name evidence="2" type="ORF">H1R20_g12317</name>
</gene>
<evidence type="ECO:0000313" key="2">
    <source>
        <dbReference type="EMBL" id="KAJ2924784.1"/>
    </source>
</evidence>
<dbReference type="OrthoDB" id="3271227at2759"/>
<feature type="compositionally biased region" description="Basic residues" evidence="1">
    <location>
        <begin position="233"/>
        <end position="243"/>
    </location>
</feature>
<feature type="compositionally biased region" description="Polar residues" evidence="1">
    <location>
        <begin position="719"/>
        <end position="732"/>
    </location>
</feature>
<feature type="compositionally biased region" description="Basic residues" evidence="1">
    <location>
        <begin position="436"/>
        <end position="450"/>
    </location>
</feature>
<feature type="non-terminal residue" evidence="2">
    <location>
        <position position="1"/>
    </location>
</feature>
<accession>A0A9W8IZQ8</accession>
<feature type="compositionally biased region" description="Basic and acidic residues" evidence="1">
    <location>
        <begin position="508"/>
        <end position="523"/>
    </location>
</feature>
<feature type="compositionally biased region" description="Low complexity" evidence="1">
    <location>
        <begin position="538"/>
        <end position="547"/>
    </location>
</feature>
<name>A0A9W8IZQ8_9AGAR</name>
<feature type="compositionally biased region" description="Basic residues" evidence="1">
    <location>
        <begin position="80"/>
        <end position="91"/>
    </location>
</feature>
<feature type="compositionally biased region" description="Pro residues" evidence="1">
    <location>
        <begin position="277"/>
        <end position="295"/>
    </location>
</feature>
<dbReference type="EMBL" id="JANBPK010001205">
    <property type="protein sequence ID" value="KAJ2924784.1"/>
    <property type="molecule type" value="Genomic_DNA"/>
</dbReference>
<comment type="caution">
    <text evidence="2">The sequence shown here is derived from an EMBL/GenBank/DDBJ whole genome shotgun (WGS) entry which is preliminary data.</text>
</comment>
<feature type="region of interest" description="Disordered" evidence="1">
    <location>
        <begin position="71"/>
        <end position="123"/>
    </location>
</feature>
<feature type="compositionally biased region" description="Polar residues" evidence="1">
    <location>
        <begin position="685"/>
        <end position="699"/>
    </location>
</feature>
<feature type="compositionally biased region" description="Basic and acidic residues" evidence="1">
    <location>
        <begin position="617"/>
        <end position="636"/>
    </location>
</feature>
<feature type="compositionally biased region" description="Basic and acidic residues" evidence="1">
    <location>
        <begin position="701"/>
        <end position="714"/>
    </location>
</feature>
<feature type="compositionally biased region" description="Polar residues" evidence="1">
    <location>
        <begin position="99"/>
        <end position="108"/>
    </location>
</feature>
<feature type="compositionally biased region" description="Low complexity" evidence="1">
    <location>
        <begin position="561"/>
        <end position="572"/>
    </location>
</feature>
<organism evidence="2 3">
    <name type="scientific">Candolleomyces eurysporus</name>
    <dbReference type="NCBI Taxonomy" id="2828524"/>
    <lineage>
        <taxon>Eukaryota</taxon>
        <taxon>Fungi</taxon>
        <taxon>Dikarya</taxon>
        <taxon>Basidiomycota</taxon>
        <taxon>Agaricomycotina</taxon>
        <taxon>Agaricomycetes</taxon>
        <taxon>Agaricomycetidae</taxon>
        <taxon>Agaricales</taxon>
        <taxon>Agaricineae</taxon>
        <taxon>Psathyrellaceae</taxon>
        <taxon>Candolleomyces</taxon>
    </lineage>
</organism>
<proteinExistence type="predicted"/>
<feature type="compositionally biased region" description="Pro residues" evidence="1">
    <location>
        <begin position="804"/>
        <end position="814"/>
    </location>
</feature>
<dbReference type="AlphaFoldDB" id="A0A9W8IZQ8"/>